<dbReference type="InterPro" id="IPR040921">
    <property type="entry name" value="Peptidase_S66C"/>
</dbReference>
<dbReference type="Pfam" id="PF02016">
    <property type="entry name" value="Peptidase_S66"/>
    <property type="match status" value="1"/>
</dbReference>
<evidence type="ECO:0000256" key="1">
    <source>
        <dbReference type="ARBA" id="ARBA00010233"/>
    </source>
</evidence>
<evidence type="ECO:0000256" key="5">
    <source>
        <dbReference type="ARBA" id="ARBA00022825"/>
    </source>
</evidence>
<dbReference type="Gene3D" id="3.40.50.10740">
    <property type="entry name" value="Class I glutamine amidotransferase-like"/>
    <property type="match status" value="1"/>
</dbReference>
<keyword evidence="4" id="KW-0378">Hydrolase</keyword>
<dbReference type="PANTHER" id="PTHR30237">
    <property type="entry name" value="MURAMOYLTETRAPEPTIDE CARBOXYPEPTIDASE"/>
    <property type="match status" value="1"/>
</dbReference>
<accession>A0ABQ6NST1</accession>
<keyword evidence="2" id="KW-0121">Carboxypeptidase</keyword>
<comment type="similarity">
    <text evidence="1">Belongs to the peptidase S66 family.</text>
</comment>
<evidence type="ECO:0000313" key="9">
    <source>
        <dbReference type="Proteomes" id="UP001285921"/>
    </source>
</evidence>
<evidence type="ECO:0008006" key="10">
    <source>
        <dbReference type="Google" id="ProtNLM"/>
    </source>
</evidence>
<dbReference type="InterPro" id="IPR040449">
    <property type="entry name" value="Peptidase_S66_N"/>
</dbReference>
<sequence length="244" mass="27614">MHWDQLPAKWIMGYSDISVLLLAVTLTTGLATAHGANLIDQRGEYADQTTGIWEEVLSLKAGESITQYSSPYYQKEWDHDHPSPCIFHLTEPTSWKLIAQNETVQINGRLLGGCIDVIRHLIGTPYGQVKDFQNRYINGEPIIWYLENCELNTVDMRRSLVQMKLAGWFDNCAGLLFGRSAVHLPVDHYTEEDLFSELYEELKLPIVYDIDCGHVPPQITFVNGAYAEIEAGNGKGKVREVFIP</sequence>
<evidence type="ECO:0000259" key="6">
    <source>
        <dbReference type="Pfam" id="PF02016"/>
    </source>
</evidence>
<dbReference type="CDD" id="cd07062">
    <property type="entry name" value="Peptidase_S66_mccF_like"/>
    <property type="match status" value="1"/>
</dbReference>
<keyword evidence="9" id="KW-1185">Reference proteome</keyword>
<evidence type="ECO:0000313" key="8">
    <source>
        <dbReference type="EMBL" id="GMK48131.1"/>
    </source>
</evidence>
<dbReference type="PANTHER" id="PTHR30237:SF2">
    <property type="entry name" value="MUREIN TETRAPEPTIDE CARBOXYPEPTIDASE"/>
    <property type="match status" value="1"/>
</dbReference>
<evidence type="ECO:0000256" key="3">
    <source>
        <dbReference type="ARBA" id="ARBA00022670"/>
    </source>
</evidence>
<organism evidence="8 9">
    <name type="scientific">Paenibacillus glycanilyticus</name>
    <dbReference type="NCBI Taxonomy" id="126569"/>
    <lineage>
        <taxon>Bacteria</taxon>
        <taxon>Bacillati</taxon>
        <taxon>Bacillota</taxon>
        <taxon>Bacilli</taxon>
        <taxon>Bacillales</taxon>
        <taxon>Paenibacillaceae</taxon>
        <taxon>Paenibacillus</taxon>
    </lineage>
</organism>
<dbReference type="SUPFAM" id="SSF141986">
    <property type="entry name" value="LD-carboxypeptidase A C-terminal domain-like"/>
    <property type="match status" value="1"/>
</dbReference>
<proteinExistence type="inferred from homology"/>
<dbReference type="InterPro" id="IPR027461">
    <property type="entry name" value="Carboxypeptidase_A_C_sf"/>
</dbReference>
<gene>
    <name evidence="8" type="ORF">PghCCS26_52610</name>
</gene>
<evidence type="ECO:0000259" key="7">
    <source>
        <dbReference type="Pfam" id="PF17676"/>
    </source>
</evidence>
<dbReference type="EMBL" id="BTCL01000025">
    <property type="protein sequence ID" value="GMK48131.1"/>
    <property type="molecule type" value="Genomic_DNA"/>
</dbReference>
<keyword evidence="3" id="KW-0645">Protease</keyword>
<dbReference type="SUPFAM" id="SSF52317">
    <property type="entry name" value="Class I glutamine amidotransferase-like"/>
    <property type="match status" value="1"/>
</dbReference>
<comment type="caution">
    <text evidence="8">The sequence shown here is derived from an EMBL/GenBank/DDBJ whole genome shotgun (WGS) entry which is preliminary data.</text>
</comment>
<dbReference type="Gene3D" id="3.50.30.60">
    <property type="entry name" value="LD-carboxypeptidase A C-terminal domain-like"/>
    <property type="match status" value="1"/>
</dbReference>
<evidence type="ECO:0000256" key="2">
    <source>
        <dbReference type="ARBA" id="ARBA00022645"/>
    </source>
</evidence>
<dbReference type="InterPro" id="IPR003507">
    <property type="entry name" value="S66_fam"/>
</dbReference>
<feature type="domain" description="LD-carboxypeptidase N-terminal" evidence="6">
    <location>
        <begin position="8"/>
        <end position="35"/>
    </location>
</feature>
<keyword evidence="5" id="KW-0720">Serine protease</keyword>
<dbReference type="Pfam" id="PF17676">
    <property type="entry name" value="Peptidase_S66C"/>
    <property type="match status" value="1"/>
</dbReference>
<reference evidence="8 9" key="1">
    <citation type="submission" date="2023-05" db="EMBL/GenBank/DDBJ databases">
        <title>Draft genome of Paenibacillus sp. CCS26.</title>
        <authorList>
            <person name="Akita H."/>
            <person name="Shinto Y."/>
            <person name="Kimura Z."/>
        </authorList>
    </citation>
    <scope>NUCLEOTIDE SEQUENCE [LARGE SCALE GENOMIC DNA]</scope>
    <source>
        <strain evidence="8 9">CCS26</strain>
    </source>
</reference>
<dbReference type="Proteomes" id="UP001285921">
    <property type="component" value="Unassembled WGS sequence"/>
</dbReference>
<dbReference type="InterPro" id="IPR027478">
    <property type="entry name" value="LdcA_N"/>
</dbReference>
<protein>
    <recommendedName>
        <fullName evidence="10">LD-carboxypeptidase</fullName>
    </recommendedName>
</protein>
<feature type="domain" description="LD-carboxypeptidase C-terminal" evidence="7">
    <location>
        <begin position="107"/>
        <end position="229"/>
    </location>
</feature>
<name>A0ABQ6NST1_9BACL</name>
<evidence type="ECO:0000256" key="4">
    <source>
        <dbReference type="ARBA" id="ARBA00022801"/>
    </source>
</evidence>
<dbReference type="InterPro" id="IPR029062">
    <property type="entry name" value="Class_I_gatase-like"/>
</dbReference>